<dbReference type="PANTHER" id="PTHR32338:SF10">
    <property type="entry name" value="N-ACETYL-GAMMA-GLUTAMYL-PHOSPHATE REDUCTASE, CHLOROPLASTIC-RELATED"/>
    <property type="match status" value="1"/>
</dbReference>
<comment type="subcellular location">
    <subcellularLocation>
        <location evidence="6">Cytoplasm</location>
    </subcellularLocation>
</comment>
<keyword evidence="4 6" id="KW-0521">NADP</keyword>
<dbReference type="GO" id="GO:0003942">
    <property type="term" value="F:N-acetyl-gamma-glutamyl-phosphate reductase activity"/>
    <property type="evidence" value="ECO:0007669"/>
    <property type="project" value="UniProtKB-UniRule"/>
</dbReference>
<evidence type="ECO:0000256" key="2">
    <source>
        <dbReference type="ARBA" id="ARBA00022571"/>
    </source>
</evidence>
<keyword evidence="2 6" id="KW-0055">Arginine biosynthesis</keyword>
<feature type="domain" description="Semialdehyde dehydrogenase NAD-binding" evidence="7">
    <location>
        <begin position="4"/>
        <end position="105"/>
    </location>
</feature>
<comment type="similarity">
    <text evidence="6">Belongs to the NAGSA dehydrogenase family. Type 2 subfamily.</text>
</comment>
<dbReference type="Proteomes" id="UP000315344">
    <property type="component" value="Unassembled WGS sequence"/>
</dbReference>
<dbReference type="InterPro" id="IPR058924">
    <property type="entry name" value="AGPR_dimerisation_dom"/>
</dbReference>
<dbReference type="InterPro" id="IPR000534">
    <property type="entry name" value="Semialdehyde_DH_NAD-bd"/>
</dbReference>
<dbReference type="Pfam" id="PF22698">
    <property type="entry name" value="Semialdhyde_dhC_1"/>
    <property type="match status" value="1"/>
</dbReference>
<reference evidence="8 9" key="1">
    <citation type="journal article" date="2017" name="Nat. Commun.">
        <title>In situ click chemistry generation of cyclooxygenase-2 inhibitors.</title>
        <authorList>
            <person name="Bhardwaj A."/>
            <person name="Kaur J."/>
            <person name="Wuest M."/>
            <person name="Wuest F."/>
        </authorList>
    </citation>
    <scope>NUCLEOTIDE SEQUENCE [LARGE SCALE GENOMIC DNA]</scope>
    <source>
        <strain evidence="8">S2_012_000_R3_94</strain>
    </source>
</reference>
<comment type="function">
    <text evidence="6">Catalyzes the NADPH-dependent reduction of N-acetyl-5-glutamyl phosphate to yield N-acetyl-L-glutamate 5-semialdehyde.</text>
</comment>
<keyword evidence="5 6" id="KW-0560">Oxidoreductase</keyword>
<dbReference type="GO" id="GO:0051287">
    <property type="term" value="F:NAD binding"/>
    <property type="evidence" value="ECO:0007669"/>
    <property type="project" value="InterPro"/>
</dbReference>
<accession>A0A533I7B2</accession>
<dbReference type="Pfam" id="PF01118">
    <property type="entry name" value="Semialdhyde_dh"/>
    <property type="match status" value="1"/>
</dbReference>
<evidence type="ECO:0000313" key="8">
    <source>
        <dbReference type="EMBL" id="TKW67479.1"/>
    </source>
</evidence>
<dbReference type="Gene3D" id="3.40.50.720">
    <property type="entry name" value="NAD(P)-binding Rossmann-like Domain"/>
    <property type="match status" value="1"/>
</dbReference>
<feature type="active site" evidence="6">
    <location>
        <position position="116"/>
    </location>
</feature>
<protein>
    <recommendedName>
        <fullName evidence="6">N-acetyl-gamma-glutamyl-phosphate reductase</fullName>
        <shortName evidence="6">AGPR</shortName>
        <ecNumber evidence="6">1.2.1.38</ecNumber>
    </recommendedName>
    <alternativeName>
        <fullName evidence="6">N-acetyl-glutamate semialdehyde dehydrogenase</fullName>
        <shortName evidence="6">NAGSA dehydrogenase</shortName>
    </alternativeName>
</protein>
<dbReference type="CDD" id="cd23935">
    <property type="entry name" value="AGPR_2_C"/>
    <property type="match status" value="1"/>
</dbReference>
<dbReference type="GO" id="GO:0006526">
    <property type="term" value="P:L-arginine biosynthetic process"/>
    <property type="evidence" value="ECO:0007669"/>
    <property type="project" value="UniProtKB-UniRule"/>
</dbReference>
<dbReference type="CDD" id="cd17896">
    <property type="entry name" value="AGPR_2_N"/>
    <property type="match status" value="1"/>
</dbReference>
<dbReference type="Gene3D" id="3.30.360.10">
    <property type="entry name" value="Dihydrodipicolinate Reductase, domain 2"/>
    <property type="match status" value="1"/>
</dbReference>
<dbReference type="AlphaFoldDB" id="A0A533I7B2"/>
<dbReference type="NCBIfam" id="TIGR01851">
    <property type="entry name" value="argC_other"/>
    <property type="match status" value="1"/>
</dbReference>
<dbReference type="GO" id="GO:0005737">
    <property type="term" value="C:cytoplasm"/>
    <property type="evidence" value="ECO:0007669"/>
    <property type="project" value="UniProtKB-SubCell"/>
</dbReference>
<evidence type="ECO:0000256" key="6">
    <source>
        <dbReference type="HAMAP-Rule" id="MF_01110"/>
    </source>
</evidence>
<comment type="pathway">
    <text evidence="6">Amino-acid biosynthesis; L-arginine biosynthesis; N(2)-acetyl-L-ornithine from L-glutamate: step 3/4.</text>
</comment>
<dbReference type="InterPro" id="IPR036291">
    <property type="entry name" value="NAD(P)-bd_dom_sf"/>
</dbReference>
<evidence type="ECO:0000256" key="5">
    <source>
        <dbReference type="ARBA" id="ARBA00023002"/>
    </source>
</evidence>
<gene>
    <name evidence="6 8" type="primary">argC</name>
    <name evidence="8" type="ORF">DI616_06720</name>
</gene>
<organism evidence="8 9">
    <name type="scientific">Paracoccus denitrificans</name>
    <dbReference type="NCBI Taxonomy" id="266"/>
    <lineage>
        <taxon>Bacteria</taxon>
        <taxon>Pseudomonadati</taxon>
        <taxon>Pseudomonadota</taxon>
        <taxon>Alphaproteobacteria</taxon>
        <taxon>Rhodobacterales</taxon>
        <taxon>Paracoccaceae</taxon>
        <taxon>Paracoccus</taxon>
    </lineage>
</organism>
<dbReference type="SMART" id="SM00859">
    <property type="entry name" value="Semialdhyde_dh"/>
    <property type="match status" value="1"/>
</dbReference>
<evidence type="ECO:0000256" key="1">
    <source>
        <dbReference type="ARBA" id="ARBA00022490"/>
    </source>
</evidence>
<dbReference type="SUPFAM" id="SSF51735">
    <property type="entry name" value="NAD(P)-binding Rossmann-fold domains"/>
    <property type="match status" value="1"/>
</dbReference>
<dbReference type="SUPFAM" id="SSF55347">
    <property type="entry name" value="Glyceraldehyde-3-phosphate dehydrogenase-like, C-terminal domain"/>
    <property type="match status" value="1"/>
</dbReference>
<evidence type="ECO:0000259" key="7">
    <source>
        <dbReference type="SMART" id="SM00859"/>
    </source>
</evidence>
<evidence type="ECO:0000313" key="9">
    <source>
        <dbReference type="Proteomes" id="UP000315344"/>
    </source>
</evidence>
<evidence type="ECO:0000256" key="4">
    <source>
        <dbReference type="ARBA" id="ARBA00022857"/>
    </source>
</evidence>
<dbReference type="UniPathway" id="UPA00068">
    <property type="reaction ID" value="UER00108"/>
</dbReference>
<dbReference type="EMBL" id="VAFL01000004">
    <property type="protein sequence ID" value="TKW67479.1"/>
    <property type="molecule type" value="Genomic_DNA"/>
</dbReference>
<proteinExistence type="inferred from homology"/>
<dbReference type="EC" id="1.2.1.38" evidence="6"/>
<dbReference type="HAMAP" id="MF_01110">
    <property type="entry name" value="ArgC_type2"/>
    <property type="match status" value="1"/>
</dbReference>
<keyword evidence="1 6" id="KW-0963">Cytoplasm</keyword>
<dbReference type="InterPro" id="IPR050085">
    <property type="entry name" value="AGPR"/>
</dbReference>
<dbReference type="PANTHER" id="PTHR32338">
    <property type="entry name" value="N-ACETYL-GAMMA-GLUTAMYL-PHOSPHATE REDUCTASE, CHLOROPLASTIC-RELATED-RELATED"/>
    <property type="match status" value="1"/>
</dbReference>
<comment type="catalytic activity">
    <reaction evidence="6">
        <text>N-acetyl-L-glutamate 5-semialdehyde + phosphate + NADP(+) = N-acetyl-L-glutamyl 5-phosphate + NADPH + H(+)</text>
        <dbReference type="Rhea" id="RHEA:21588"/>
        <dbReference type="ChEBI" id="CHEBI:15378"/>
        <dbReference type="ChEBI" id="CHEBI:29123"/>
        <dbReference type="ChEBI" id="CHEBI:43474"/>
        <dbReference type="ChEBI" id="CHEBI:57783"/>
        <dbReference type="ChEBI" id="CHEBI:57936"/>
        <dbReference type="ChEBI" id="CHEBI:58349"/>
        <dbReference type="EC" id="1.2.1.38"/>
    </reaction>
</comment>
<keyword evidence="3 6" id="KW-0028">Amino-acid biosynthesis</keyword>
<dbReference type="InterPro" id="IPR010136">
    <property type="entry name" value="AGPR_type-2"/>
</dbReference>
<sequence>MAHKVFIDGEAGTTGLQIRDRLAGRDDVELVQIEHANRKDVDARRACFEAADVAILCLPDDAAREAVALTADLPVRLIDASTAHRVDPGWVFGFPELVAGTRDRIAAARYVANPGCYATGSIAMIRPLVDAGLIGPEEGLSINAVSGYSGGGNAMIAEFENGTAAPQFLYALSQHHKHIPEIMAMTGLAVQPIFAPSVGKYAQGMAVSLPLHLGGTRTLSSLHGALSQHYAGAEFVRIREAEEIGARIDATALNGTNMLEISVHGDDGAGCAVVVAVLDNLGKGASGAAIQNLNIMLGIDEGAGL</sequence>
<name>A0A533I7B2_PARDE</name>
<comment type="caution">
    <text evidence="8">The sequence shown here is derived from an EMBL/GenBank/DDBJ whole genome shotgun (WGS) entry which is preliminary data.</text>
</comment>
<evidence type="ECO:0000256" key="3">
    <source>
        <dbReference type="ARBA" id="ARBA00022605"/>
    </source>
</evidence>